<reference evidence="2" key="1">
    <citation type="submission" date="2016-06" db="EMBL/GenBank/DDBJ databases">
        <title>Parallel loss of symbiosis genes in relatives of nitrogen-fixing non-legume Parasponia.</title>
        <authorList>
            <person name="Van Velzen R."/>
            <person name="Holmer R."/>
            <person name="Bu F."/>
            <person name="Rutten L."/>
            <person name="Van Zeijl A."/>
            <person name="Liu W."/>
            <person name="Santuari L."/>
            <person name="Cao Q."/>
            <person name="Sharma T."/>
            <person name="Shen D."/>
            <person name="Roswanjaya Y."/>
            <person name="Wardhani T."/>
            <person name="Kalhor M.S."/>
            <person name="Jansen J."/>
            <person name="Van den Hoogen J."/>
            <person name="Gungor B."/>
            <person name="Hartog M."/>
            <person name="Hontelez J."/>
            <person name="Verver J."/>
            <person name="Yang W.-C."/>
            <person name="Schijlen E."/>
            <person name="Repin R."/>
            <person name="Schilthuizen M."/>
            <person name="Schranz E."/>
            <person name="Heidstra R."/>
            <person name="Miyata K."/>
            <person name="Fedorova E."/>
            <person name="Kohlen W."/>
            <person name="Bisseling T."/>
            <person name="Smit S."/>
            <person name="Geurts R."/>
        </authorList>
    </citation>
    <scope>NUCLEOTIDE SEQUENCE [LARGE SCALE GENOMIC DNA]</scope>
    <source>
        <strain evidence="2">cv. WU1-14</strain>
    </source>
</reference>
<evidence type="ECO:0000313" key="2">
    <source>
        <dbReference type="Proteomes" id="UP000237105"/>
    </source>
</evidence>
<accession>A0A2P5D4N6</accession>
<dbReference type="Proteomes" id="UP000237105">
    <property type="component" value="Unassembled WGS sequence"/>
</dbReference>
<organism evidence="1 2">
    <name type="scientific">Parasponia andersonii</name>
    <name type="common">Sponia andersonii</name>
    <dbReference type="NCBI Taxonomy" id="3476"/>
    <lineage>
        <taxon>Eukaryota</taxon>
        <taxon>Viridiplantae</taxon>
        <taxon>Streptophyta</taxon>
        <taxon>Embryophyta</taxon>
        <taxon>Tracheophyta</taxon>
        <taxon>Spermatophyta</taxon>
        <taxon>Magnoliopsida</taxon>
        <taxon>eudicotyledons</taxon>
        <taxon>Gunneridae</taxon>
        <taxon>Pentapetalae</taxon>
        <taxon>rosids</taxon>
        <taxon>fabids</taxon>
        <taxon>Rosales</taxon>
        <taxon>Cannabaceae</taxon>
        <taxon>Parasponia</taxon>
    </lineage>
</organism>
<proteinExistence type="predicted"/>
<protein>
    <submittedName>
        <fullName evidence="1">Uncharacterized protein</fullName>
    </submittedName>
</protein>
<dbReference type="EMBL" id="JXTB01000065">
    <property type="protein sequence ID" value="PON68247.1"/>
    <property type="molecule type" value="Genomic_DNA"/>
</dbReference>
<evidence type="ECO:0000313" key="1">
    <source>
        <dbReference type="EMBL" id="PON68247.1"/>
    </source>
</evidence>
<gene>
    <name evidence="1" type="ORF">PanWU01x14_098070</name>
</gene>
<dbReference type="OrthoDB" id="1722910at2759"/>
<keyword evidence="2" id="KW-1185">Reference proteome</keyword>
<dbReference type="AlphaFoldDB" id="A0A2P5D4N6"/>
<comment type="caution">
    <text evidence="1">The sequence shown here is derived from an EMBL/GenBank/DDBJ whole genome shotgun (WGS) entry which is preliminary data.</text>
</comment>
<sequence length="47" mass="5572">MHRRIVENKFPLTVLLQTSLVDVYAKCKESNRRGYRSVSWGFDTKKN</sequence>
<name>A0A2P5D4N6_PARAD</name>